<evidence type="ECO:0000313" key="2">
    <source>
        <dbReference type="Proteomes" id="UP001597094"/>
    </source>
</evidence>
<keyword evidence="2" id="KW-1185">Reference proteome</keyword>
<reference evidence="2" key="1">
    <citation type="journal article" date="2019" name="Int. J. Syst. Evol. Microbiol.">
        <title>The Global Catalogue of Microorganisms (GCM) 10K type strain sequencing project: providing services to taxonomists for standard genome sequencing and annotation.</title>
        <authorList>
            <consortium name="The Broad Institute Genomics Platform"/>
            <consortium name="The Broad Institute Genome Sequencing Center for Infectious Disease"/>
            <person name="Wu L."/>
            <person name="Ma J."/>
        </authorList>
    </citation>
    <scope>NUCLEOTIDE SEQUENCE [LARGE SCALE GENOMIC DNA]</scope>
    <source>
        <strain evidence="2">JCM 31319</strain>
    </source>
</reference>
<dbReference type="Proteomes" id="UP001597094">
    <property type="component" value="Unassembled WGS sequence"/>
</dbReference>
<accession>A0ABW3SV63</accession>
<evidence type="ECO:0000313" key="1">
    <source>
        <dbReference type="EMBL" id="MFD1188056.1"/>
    </source>
</evidence>
<gene>
    <name evidence="1" type="ORF">ACFQ2O_17720</name>
</gene>
<comment type="caution">
    <text evidence="1">The sequence shown here is derived from an EMBL/GenBank/DDBJ whole genome shotgun (WGS) entry which is preliminary data.</text>
</comment>
<protein>
    <submittedName>
        <fullName evidence="1">Uncharacterized protein</fullName>
    </submittedName>
</protein>
<proteinExistence type="predicted"/>
<organism evidence="1 2">
    <name type="scientific">Pontibacter rugosus</name>
    <dbReference type="NCBI Taxonomy" id="1745966"/>
    <lineage>
        <taxon>Bacteria</taxon>
        <taxon>Pseudomonadati</taxon>
        <taxon>Bacteroidota</taxon>
        <taxon>Cytophagia</taxon>
        <taxon>Cytophagales</taxon>
        <taxon>Hymenobacteraceae</taxon>
        <taxon>Pontibacter</taxon>
    </lineage>
</organism>
<sequence length="95" mass="10805">MLQPQREEGLYAQVRQDERLREQHVARLLETDGYGHLSADGASDMVEQMLRLCTLMYEMLQSGQSQKQGTAVEYPISGTIEQKAVKKAEKHGNIR</sequence>
<name>A0ABW3SV63_9BACT</name>
<dbReference type="RefSeq" id="WP_377530916.1">
    <property type="nucleotide sequence ID" value="NZ_JBHTLD010000207.1"/>
</dbReference>
<dbReference type="EMBL" id="JBHTLD010000207">
    <property type="protein sequence ID" value="MFD1188056.1"/>
    <property type="molecule type" value="Genomic_DNA"/>
</dbReference>